<dbReference type="PANTHER" id="PTHR13375">
    <property type="entry name" value="FMS INTERACTING PROTEIN"/>
    <property type="match status" value="1"/>
</dbReference>
<dbReference type="GO" id="GO:0000445">
    <property type="term" value="C:THO complex part of transcription export complex"/>
    <property type="evidence" value="ECO:0007669"/>
    <property type="project" value="TreeGrafter"/>
</dbReference>
<dbReference type="AlphaFoldDB" id="A0A426YDS2"/>
<comment type="similarity">
    <text evidence="2">Belongs to the THOC5 family.</text>
</comment>
<dbReference type="InterPro" id="IPR019163">
    <property type="entry name" value="THO_Thoc5"/>
</dbReference>
<evidence type="ECO:0000256" key="1">
    <source>
        <dbReference type="ARBA" id="ARBA00004123"/>
    </source>
</evidence>
<proteinExistence type="inferred from homology"/>
<reference evidence="4 5" key="1">
    <citation type="journal article" date="2014" name="Agronomy (Basel)">
        <title>A Draft Genome Sequence for Ensete ventricosum, the Drought-Tolerant Tree Against Hunger.</title>
        <authorList>
            <person name="Harrison J."/>
            <person name="Moore K.A."/>
            <person name="Paszkiewicz K."/>
            <person name="Jones T."/>
            <person name="Grant M."/>
            <person name="Ambacheew D."/>
            <person name="Muzemil S."/>
            <person name="Studholme D.J."/>
        </authorList>
    </citation>
    <scope>NUCLEOTIDE SEQUENCE [LARGE SCALE GENOMIC DNA]</scope>
</reference>
<accession>A0A426YDS2</accession>
<dbReference type="EMBL" id="AMZH03013105">
    <property type="protein sequence ID" value="RRT49817.1"/>
    <property type="molecule type" value="Genomic_DNA"/>
</dbReference>
<name>A0A426YDS2_ENSVE</name>
<evidence type="ECO:0000256" key="3">
    <source>
        <dbReference type="ARBA" id="ARBA00023242"/>
    </source>
</evidence>
<dbReference type="GO" id="GO:0003729">
    <property type="term" value="F:mRNA binding"/>
    <property type="evidence" value="ECO:0007669"/>
    <property type="project" value="TreeGrafter"/>
</dbReference>
<dbReference type="PANTHER" id="PTHR13375:SF3">
    <property type="entry name" value="THO COMPLEX SUBUNIT 5 HOMOLOG"/>
    <property type="match status" value="1"/>
</dbReference>
<keyword evidence="3" id="KW-0539">Nucleus</keyword>
<comment type="caution">
    <text evidence="4">The sequence shown here is derived from an EMBL/GenBank/DDBJ whole genome shotgun (WGS) entry which is preliminary data.</text>
</comment>
<dbReference type="Pfam" id="PF09766">
    <property type="entry name" value="FmiP_Thoc5"/>
    <property type="match status" value="1"/>
</dbReference>
<dbReference type="Proteomes" id="UP000287651">
    <property type="component" value="Unassembled WGS sequence"/>
</dbReference>
<gene>
    <name evidence="4" type="ORF">B296_00028524</name>
</gene>
<dbReference type="GO" id="GO:0006406">
    <property type="term" value="P:mRNA export from nucleus"/>
    <property type="evidence" value="ECO:0007669"/>
    <property type="project" value="TreeGrafter"/>
</dbReference>
<organism evidence="4 5">
    <name type="scientific">Ensete ventricosum</name>
    <name type="common">Abyssinian banana</name>
    <name type="synonym">Musa ensete</name>
    <dbReference type="NCBI Taxonomy" id="4639"/>
    <lineage>
        <taxon>Eukaryota</taxon>
        <taxon>Viridiplantae</taxon>
        <taxon>Streptophyta</taxon>
        <taxon>Embryophyta</taxon>
        <taxon>Tracheophyta</taxon>
        <taxon>Spermatophyta</taxon>
        <taxon>Magnoliopsida</taxon>
        <taxon>Liliopsida</taxon>
        <taxon>Zingiberales</taxon>
        <taxon>Musaceae</taxon>
        <taxon>Ensete</taxon>
    </lineage>
</organism>
<evidence type="ECO:0000256" key="2">
    <source>
        <dbReference type="ARBA" id="ARBA00008044"/>
    </source>
</evidence>
<comment type="subcellular location">
    <subcellularLocation>
        <location evidence="1">Nucleus</location>
    </subcellularLocation>
</comment>
<evidence type="ECO:0000313" key="5">
    <source>
        <dbReference type="Proteomes" id="UP000287651"/>
    </source>
</evidence>
<sequence length="471" mass="53096">MEVEAPRRTAHELLEETRAAMEEVVSGMLIIKKEGRPKSELRELITQMSLNFIAFRQVNRSILMEEDRIKAETEGAKGPVDTTTLQLHNLMYEKNHYLKAIKACKDFRSKYPDIELVPEEEFFSSAPEDIKGKVLANDGAHDLMLKRLNFELFQMAKLYSGDSLAFGERRTSHPYKWAQHLAGIDFLPEVPPIHANGETLNPELVKVSDVTSGLAVYRHQNRVHTILQRIRSRKKAQMALVEQLDSLMKLKWPLLACENVPWALHTPLCTLQSWSPAGLIPDSSFSAGMVGQATNFVDMDLDRRSVTSWEVESAREDGELPTALPVATMSVNSSLGLPNESFQHAEYSRSLALISKNVTPTKMVKTRSFSKYEDELELILDSESEREEQACVDQLTENVTSIVCKPWEDHAAREFDLVLSKTCGNDRTVKLNAKVNPQFSLFFCAFLIVSANSLLNDLDNLTGQDQRGIPS</sequence>
<protein>
    <submittedName>
        <fullName evidence="4">Uncharacterized protein</fullName>
    </submittedName>
</protein>
<evidence type="ECO:0000313" key="4">
    <source>
        <dbReference type="EMBL" id="RRT49817.1"/>
    </source>
</evidence>